<sequence length="264" mass="26054">MSSVAIQGNASGAGVFTIASPNSASSYTATLPQQTGTLVAGTSTANAVIPAGTTAIAPVLLTSGTNLTSATAGAMEYDGKVIYATPQGTQRGVVPGSQFFRLNADLAGANATGAQNILGVGVTLSTSTVYAFQLYFALTKSAGATSRTVSLGFGGTATLNNFAYNAVVNSVNSAYPTGALTSTPSTLDYNSASAIVIVAASTSTATQAMCNLQGTVSINAGGTFIPQYTLSAAPGGAFSTVTGSYMLIYPISASGANTSVGAWA</sequence>
<accession>A0A6J5RN37</accession>
<dbReference type="EMBL" id="LR797223">
    <property type="protein sequence ID" value="CAB4195141.1"/>
    <property type="molecule type" value="Genomic_DNA"/>
</dbReference>
<evidence type="ECO:0000313" key="2">
    <source>
        <dbReference type="EMBL" id="CAB4195141.1"/>
    </source>
</evidence>
<reference evidence="2" key="1">
    <citation type="submission" date="2020-05" db="EMBL/GenBank/DDBJ databases">
        <authorList>
            <person name="Chiriac C."/>
            <person name="Salcher M."/>
            <person name="Ghai R."/>
            <person name="Kavagutti S V."/>
        </authorList>
    </citation>
    <scope>NUCLEOTIDE SEQUENCE</scope>
</reference>
<protein>
    <submittedName>
        <fullName evidence="2">Uncharacterized protein</fullName>
    </submittedName>
</protein>
<dbReference type="EMBL" id="LR797358">
    <property type="protein sequence ID" value="CAB4204957.1"/>
    <property type="molecule type" value="Genomic_DNA"/>
</dbReference>
<evidence type="ECO:0000313" key="4">
    <source>
        <dbReference type="EMBL" id="CAB5238138.1"/>
    </source>
</evidence>
<evidence type="ECO:0000313" key="1">
    <source>
        <dbReference type="EMBL" id="CAB4168187.1"/>
    </source>
</evidence>
<dbReference type="EMBL" id="LR798457">
    <property type="protein sequence ID" value="CAB5238138.1"/>
    <property type="molecule type" value="Genomic_DNA"/>
</dbReference>
<dbReference type="EMBL" id="LR796819">
    <property type="protein sequence ID" value="CAB4168187.1"/>
    <property type="molecule type" value="Genomic_DNA"/>
</dbReference>
<gene>
    <name evidence="2" type="ORF">UFOVP1276_64</name>
    <name evidence="3" type="ORF">UFOVP1403_3</name>
    <name evidence="4" type="ORF">UFOVP1507_74</name>
    <name evidence="1" type="ORF">UFOVP875_6</name>
</gene>
<evidence type="ECO:0000313" key="3">
    <source>
        <dbReference type="EMBL" id="CAB4204957.1"/>
    </source>
</evidence>
<name>A0A6J5RN37_9CAUD</name>
<proteinExistence type="predicted"/>
<organism evidence="2">
    <name type="scientific">uncultured Caudovirales phage</name>
    <dbReference type="NCBI Taxonomy" id="2100421"/>
    <lineage>
        <taxon>Viruses</taxon>
        <taxon>Duplodnaviria</taxon>
        <taxon>Heunggongvirae</taxon>
        <taxon>Uroviricota</taxon>
        <taxon>Caudoviricetes</taxon>
        <taxon>Peduoviridae</taxon>
        <taxon>Maltschvirus</taxon>
        <taxon>Maltschvirus maltsch</taxon>
    </lineage>
</organism>